<evidence type="ECO:0000313" key="1">
    <source>
        <dbReference type="EMBL" id="KAA6382285.1"/>
    </source>
</evidence>
<reference evidence="1 2" key="1">
    <citation type="submission" date="2019-03" db="EMBL/GenBank/DDBJ databases">
        <title>Single cell metagenomics reveals metabolic interactions within the superorganism composed of flagellate Streblomastix strix and complex community of Bacteroidetes bacteria on its surface.</title>
        <authorList>
            <person name="Treitli S.C."/>
            <person name="Kolisko M."/>
            <person name="Husnik F."/>
            <person name="Keeling P."/>
            <person name="Hampl V."/>
        </authorList>
    </citation>
    <scope>NUCLEOTIDE SEQUENCE [LARGE SCALE GENOMIC DNA]</scope>
    <source>
        <strain evidence="1">ST1C</strain>
    </source>
</reference>
<dbReference type="Proteomes" id="UP000324800">
    <property type="component" value="Unassembled WGS sequence"/>
</dbReference>
<proteinExistence type="predicted"/>
<sequence>TLNTAQTITGIKSFTQPITANRIIKLVGTSNQILLANGDTTDVGDFLPKYFPHTMGQLIFEPSDKILDQGIRIMKYKANLDSFVLTGCNTDPMNRDGVWKMFNNQIIAPITLPLTENAIKQAFAYEMYEQLEWGSFTAYNGRAYLSVQVTHSDPNTVCYSTYTLFSAVKEEIKPKFTRTPFTVPLNAVLFVQKGICYPILWNGAIPIDCYIDMNVDAVGSGKTTLISKLIIIYKQKIYLFILYFSNFGADETMALNLNSKNIILTNITYEKAMYFLPQFDEIKYSVEKVYTFWKLRELNISYKSDYIQRMKERIIQINPIKENPTRLASASIEKQMKKPKDYPRKIVKIFEQECIDKIIKYSVPTMIMRFTVPAIIYNVYFEMNLSISQDDGDVELKITKIPILFYSSLLNSLLIFDDIGSNADIQRFSSGLAKTITHLVSNSRYSKKTVFFVAQMPSYMFKTARILSHVTLKITTLEQEVNVQQQTLGIDTLDIGENSANGDFAFSAESGTVWMFDQNWYNSGDIVPDQAIPARDANPIIDNRNGVTGTSTEYSHGDHQHPLQVFALLPSKDTSVGTVGQANTYASSDQKHPIQTVKTIPVSVSADGSYGTVESYARNDHYNPISVQTNASIEPITNIVRNNGTSAYYSRHDHVHPQQLTYDGNVTVTKFIKSGGLPTEVLCANGDTTVIDNKLSRTYNGTDDGWIRLCVFPAGASVSSPFIEFKVYLSYNAVQIIRLISYYTVNGISIINGIFTAPTRVNSYYEIDKESTGSITIVVSDQSTYYTNRITEILTQAVLIVVSNGTQIPFTYDLANGGIINNMLQVNPTGCSTTAINTTQVGQWKISKTSDKTLTINTSNLRQADHSVGLMNVGTDQTITGVKTFDTIKKTNGTNQQILLADGSTMPLVFAQ</sequence>
<organism evidence="1 2">
    <name type="scientific">Streblomastix strix</name>
    <dbReference type="NCBI Taxonomy" id="222440"/>
    <lineage>
        <taxon>Eukaryota</taxon>
        <taxon>Metamonada</taxon>
        <taxon>Preaxostyla</taxon>
        <taxon>Oxymonadida</taxon>
        <taxon>Streblomastigidae</taxon>
        <taxon>Streblomastix</taxon>
    </lineage>
</organism>
<gene>
    <name evidence="1" type="ORF">EZS28_022188</name>
</gene>
<dbReference type="EMBL" id="SNRW01006863">
    <property type="protein sequence ID" value="KAA6382285.1"/>
    <property type="molecule type" value="Genomic_DNA"/>
</dbReference>
<evidence type="ECO:0000313" key="2">
    <source>
        <dbReference type="Proteomes" id="UP000324800"/>
    </source>
</evidence>
<comment type="caution">
    <text evidence="1">The sequence shown here is derived from an EMBL/GenBank/DDBJ whole genome shotgun (WGS) entry which is preliminary data.</text>
</comment>
<feature type="non-terminal residue" evidence="1">
    <location>
        <position position="1"/>
    </location>
</feature>
<accession>A0A5J4VIJ4</accession>
<protein>
    <submittedName>
        <fullName evidence="1">Uncharacterized protein</fullName>
    </submittedName>
</protein>
<dbReference type="AlphaFoldDB" id="A0A5J4VIJ4"/>
<name>A0A5J4VIJ4_9EUKA</name>